<proteinExistence type="inferred from homology"/>
<dbReference type="GO" id="GO:0016042">
    <property type="term" value="P:lipid catabolic process"/>
    <property type="evidence" value="ECO:0007669"/>
    <property type="project" value="UniProtKB-KW"/>
</dbReference>
<dbReference type="Gene3D" id="3.40.1090.10">
    <property type="entry name" value="Cytosolic phospholipase A2 catalytic domain"/>
    <property type="match status" value="1"/>
</dbReference>
<comment type="similarity">
    <text evidence="1">Belongs to the patatin family.</text>
</comment>
<accession>A0A540MKI9</accession>
<keyword evidence="2" id="KW-0378">Hydrolase</keyword>
<evidence type="ECO:0000313" key="5">
    <source>
        <dbReference type="Proteomes" id="UP000315295"/>
    </source>
</evidence>
<dbReference type="EMBL" id="VIEB01000238">
    <property type="protein sequence ID" value="TQD99306.1"/>
    <property type="molecule type" value="Genomic_DNA"/>
</dbReference>
<keyword evidence="3" id="KW-0443">Lipid metabolism</keyword>
<dbReference type="GO" id="GO:0016787">
    <property type="term" value="F:hydrolase activity"/>
    <property type="evidence" value="ECO:0007669"/>
    <property type="project" value="UniProtKB-KW"/>
</dbReference>
<evidence type="ECO:0000256" key="1">
    <source>
        <dbReference type="ARBA" id="ARBA00010240"/>
    </source>
</evidence>
<name>A0A540MKI9_MALBA</name>
<sequence length="163" mass="17103">MNNPTAAAVTHVLNNKRDFPSVNGVDDLLVLSLGNGPLSGGKAGRSNGKCSPSSVVDIVLDGVSETIDQMVGNAFCYNRADYVRIQAFGLGSEVVAGQRSKEEADVLKERGVESLPFGGKRLLTETNGERIEGFVQRLVACGRSSLPPSPCKDSGVSPLANGR</sequence>
<keyword evidence="5" id="KW-1185">Reference proteome</keyword>
<keyword evidence="3" id="KW-0442">Lipid degradation</keyword>
<reference evidence="4 5" key="1">
    <citation type="journal article" date="2019" name="G3 (Bethesda)">
        <title>Sequencing of a Wild Apple (Malus baccata) Genome Unravels the Differences Between Cultivated and Wild Apple Species Regarding Disease Resistance and Cold Tolerance.</title>
        <authorList>
            <person name="Chen X."/>
        </authorList>
    </citation>
    <scope>NUCLEOTIDE SEQUENCE [LARGE SCALE GENOMIC DNA]</scope>
    <source>
        <strain evidence="5">cv. Shandingzi</strain>
        <tissue evidence="4">Leaves</tissue>
    </source>
</reference>
<evidence type="ECO:0000256" key="3">
    <source>
        <dbReference type="ARBA" id="ARBA00022963"/>
    </source>
</evidence>
<dbReference type="Proteomes" id="UP000315295">
    <property type="component" value="Unassembled WGS sequence"/>
</dbReference>
<dbReference type="AlphaFoldDB" id="A0A540MKI9"/>
<dbReference type="PANTHER" id="PTHR32241">
    <property type="entry name" value="PATATIN-LIKE PROTEIN 6"/>
    <property type="match status" value="1"/>
</dbReference>
<evidence type="ECO:0000256" key="2">
    <source>
        <dbReference type="ARBA" id="ARBA00022801"/>
    </source>
</evidence>
<organism evidence="4 5">
    <name type="scientific">Malus baccata</name>
    <name type="common">Siberian crab apple</name>
    <name type="synonym">Pyrus baccata</name>
    <dbReference type="NCBI Taxonomy" id="106549"/>
    <lineage>
        <taxon>Eukaryota</taxon>
        <taxon>Viridiplantae</taxon>
        <taxon>Streptophyta</taxon>
        <taxon>Embryophyta</taxon>
        <taxon>Tracheophyta</taxon>
        <taxon>Spermatophyta</taxon>
        <taxon>Magnoliopsida</taxon>
        <taxon>eudicotyledons</taxon>
        <taxon>Gunneridae</taxon>
        <taxon>Pentapetalae</taxon>
        <taxon>rosids</taxon>
        <taxon>fabids</taxon>
        <taxon>Rosales</taxon>
        <taxon>Rosaceae</taxon>
        <taxon>Amygdaloideae</taxon>
        <taxon>Maleae</taxon>
        <taxon>Malus</taxon>
    </lineage>
</organism>
<evidence type="ECO:0008006" key="6">
    <source>
        <dbReference type="Google" id="ProtNLM"/>
    </source>
</evidence>
<evidence type="ECO:0000313" key="4">
    <source>
        <dbReference type="EMBL" id="TQD99306.1"/>
    </source>
</evidence>
<comment type="caution">
    <text evidence="4">The sequence shown here is derived from an EMBL/GenBank/DDBJ whole genome shotgun (WGS) entry which is preliminary data.</text>
</comment>
<dbReference type="STRING" id="106549.A0A540MKI9"/>
<gene>
    <name evidence="4" type="ORF">C1H46_015095</name>
</gene>
<protein>
    <recommendedName>
        <fullName evidence="6">PNPLA domain-containing protein</fullName>
    </recommendedName>
</protein>
<dbReference type="PANTHER" id="PTHR32241:SF13">
    <property type="entry name" value="INACTIVE PATATIN-LIKE PROTEIN 9-RELATED"/>
    <property type="match status" value="1"/>
</dbReference>